<protein>
    <submittedName>
        <fullName evidence="1">Uncharacterized protein</fullName>
    </submittedName>
</protein>
<keyword evidence="2" id="KW-1185">Reference proteome</keyword>
<comment type="caution">
    <text evidence="1">The sequence shown here is derived from an EMBL/GenBank/DDBJ whole genome shotgun (WGS) entry which is preliminary data.</text>
</comment>
<dbReference type="EMBL" id="WJXA01000009">
    <property type="protein sequence ID" value="KAF7132705.1"/>
    <property type="molecule type" value="Genomic_DNA"/>
</dbReference>
<dbReference type="AlphaFoldDB" id="A0A834LED0"/>
<accession>A0A834LED0</accession>
<name>A0A834LED0_RHOSS</name>
<organism evidence="1 2">
    <name type="scientific">Rhododendron simsii</name>
    <name type="common">Sims's rhododendron</name>
    <dbReference type="NCBI Taxonomy" id="118357"/>
    <lineage>
        <taxon>Eukaryota</taxon>
        <taxon>Viridiplantae</taxon>
        <taxon>Streptophyta</taxon>
        <taxon>Embryophyta</taxon>
        <taxon>Tracheophyta</taxon>
        <taxon>Spermatophyta</taxon>
        <taxon>Magnoliopsida</taxon>
        <taxon>eudicotyledons</taxon>
        <taxon>Gunneridae</taxon>
        <taxon>Pentapetalae</taxon>
        <taxon>asterids</taxon>
        <taxon>Ericales</taxon>
        <taxon>Ericaceae</taxon>
        <taxon>Ericoideae</taxon>
        <taxon>Rhodoreae</taxon>
        <taxon>Rhododendron</taxon>
    </lineage>
</organism>
<evidence type="ECO:0000313" key="1">
    <source>
        <dbReference type="EMBL" id="KAF7132705.1"/>
    </source>
</evidence>
<sequence>MVVMARANYAQVEFSSTSVIPSMHMDNQPIANVASSWVALDISKFKANCDVAFKEGDTNNKVALVIQDHTGELVAIGKLVSWSPILDGKETRWNQIVGKPSVLALQKLFLRGRWLQWFWI</sequence>
<dbReference type="OrthoDB" id="993340at2759"/>
<proteinExistence type="predicted"/>
<reference evidence="1" key="1">
    <citation type="submission" date="2019-11" db="EMBL/GenBank/DDBJ databases">
        <authorList>
            <person name="Liu Y."/>
            <person name="Hou J."/>
            <person name="Li T.-Q."/>
            <person name="Guan C.-H."/>
            <person name="Wu X."/>
            <person name="Wu H.-Z."/>
            <person name="Ling F."/>
            <person name="Zhang R."/>
            <person name="Shi X.-G."/>
            <person name="Ren J.-P."/>
            <person name="Chen E.-F."/>
            <person name="Sun J.-M."/>
        </authorList>
    </citation>
    <scope>NUCLEOTIDE SEQUENCE</scope>
    <source>
        <strain evidence="1">Adult_tree_wgs_1</strain>
        <tissue evidence="1">Leaves</tissue>
    </source>
</reference>
<dbReference type="Proteomes" id="UP000626092">
    <property type="component" value="Unassembled WGS sequence"/>
</dbReference>
<evidence type="ECO:0000313" key="2">
    <source>
        <dbReference type="Proteomes" id="UP000626092"/>
    </source>
</evidence>
<gene>
    <name evidence="1" type="ORF">RHSIM_Rhsim09G0013800</name>
</gene>